<dbReference type="InterPro" id="IPR036259">
    <property type="entry name" value="MFS_trans_sf"/>
</dbReference>
<keyword evidence="2 5" id="KW-0812">Transmembrane</keyword>
<evidence type="ECO:0000256" key="4">
    <source>
        <dbReference type="ARBA" id="ARBA00023136"/>
    </source>
</evidence>
<proteinExistence type="predicted"/>
<reference evidence="7 8" key="1">
    <citation type="submission" date="2023-08" db="EMBL/GenBank/DDBJ databases">
        <title>Black Yeasts Isolated from many extreme environments.</title>
        <authorList>
            <person name="Coleine C."/>
            <person name="Stajich J.E."/>
            <person name="Selbmann L."/>
        </authorList>
    </citation>
    <scope>NUCLEOTIDE SEQUENCE [LARGE SCALE GENOMIC DNA]</scope>
    <source>
        <strain evidence="7 8">CCFEE 536</strain>
    </source>
</reference>
<feature type="transmembrane region" description="Helical" evidence="5">
    <location>
        <begin position="140"/>
        <end position="160"/>
    </location>
</feature>
<keyword evidence="8" id="KW-1185">Reference proteome</keyword>
<dbReference type="Pfam" id="PF07690">
    <property type="entry name" value="MFS_1"/>
    <property type="match status" value="1"/>
</dbReference>
<gene>
    <name evidence="7" type="ORF">LTR16_002946</name>
</gene>
<protein>
    <recommendedName>
        <fullName evidence="6">Major facilitator superfamily (MFS) profile domain-containing protein</fullName>
    </recommendedName>
</protein>
<dbReference type="PROSITE" id="PS50850">
    <property type="entry name" value="MFS"/>
    <property type="match status" value="1"/>
</dbReference>
<dbReference type="PANTHER" id="PTHR23502">
    <property type="entry name" value="MAJOR FACILITATOR SUPERFAMILY"/>
    <property type="match status" value="1"/>
</dbReference>
<evidence type="ECO:0000256" key="1">
    <source>
        <dbReference type="ARBA" id="ARBA00004141"/>
    </source>
</evidence>
<evidence type="ECO:0000313" key="8">
    <source>
        <dbReference type="Proteomes" id="UP001357485"/>
    </source>
</evidence>
<dbReference type="InterPro" id="IPR011701">
    <property type="entry name" value="MFS"/>
</dbReference>
<sequence length="269" mass="29611">MLCGFLSGFFGSAPLAIVGGTLADIWDPVDRGIAICVFSGATFIGPIAGPIVGGFLTQSYLGWTWTAYLMAIMGFSFGALGFLIVPESYAPGLLQQWAKKIRYETRNWTIHAEADESRVDFKAIMDKYLLRPFTMLFRELILLLITLYIGLIYGILYLFVEAYPISYQEERGWNAGVGALPFIGLVVGVVIGGLLIVWTTKTRFARKLMEAGHVVPEGLLPPMVVGGFMLPAGLFSGSLGRRIHTSHGFRKHWRAFQLGWGSTVSSFRA</sequence>
<evidence type="ECO:0000256" key="5">
    <source>
        <dbReference type="SAM" id="Phobius"/>
    </source>
</evidence>
<evidence type="ECO:0000259" key="6">
    <source>
        <dbReference type="PROSITE" id="PS50850"/>
    </source>
</evidence>
<keyword evidence="4 5" id="KW-0472">Membrane</keyword>
<dbReference type="SUPFAM" id="SSF103473">
    <property type="entry name" value="MFS general substrate transporter"/>
    <property type="match status" value="1"/>
</dbReference>
<comment type="caution">
    <text evidence="7">The sequence shown here is derived from an EMBL/GenBank/DDBJ whole genome shotgun (WGS) entry which is preliminary data.</text>
</comment>
<feature type="transmembrane region" description="Helical" evidence="5">
    <location>
        <begin position="33"/>
        <end position="56"/>
    </location>
</feature>
<evidence type="ECO:0000313" key="7">
    <source>
        <dbReference type="EMBL" id="KAK5256579.1"/>
    </source>
</evidence>
<feature type="transmembrane region" description="Helical" evidence="5">
    <location>
        <begin position="219"/>
        <end position="240"/>
    </location>
</feature>
<keyword evidence="3 5" id="KW-1133">Transmembrane helix</keyword>
<organism evidence="7 8">
    <name type="scientific">Cryomyces antarcticus</name>
    <dbReference type="NCBI Taxonomy" id="329879"/>
    <lineage>
        <taxon>Eukaryota</taxon>
        <taxon>Fungi</taxon>
        <taxon>Dikarya</taxon>
        <taxon>Ascomycota</taxon>
        <taxon>Pezizomycotina</taxon>
        <taxon>Dothideomycetes</taxon>
        <taxon>Dothideomycetes incertae sedis</taxon>
        <taxon>Cryomyces</taxon>
    </lineage>
</organism>
<feature type="domain" description="Major facilitator superfamily (MFS) profile" evidence="6">
    <location>
        <begin position="1"/>
        <end position="269"/>
    </location>
</feature>
<evidence type="ECO:0000256" key="2">
    <source>
        <dbReference type="ARBA" id="ARBA00022692"/>
    </source>
</evidence>
<dbReference type="Gene3D" id="1.20.1250.20">
    <property type="entry name" value="MFS general substrate transporter like domains"/>
    <property type="match status" value="1"/>
</dbReference>
<feature type="transmembrane region" description="Helical" evidence="5">
    <location>
        <begin position="63"/>
        <end position="85"/>
    </location>
</feature>
<evidence type="ECO:0000256" key="3">
    <source>
        <dbReference type="ARBA" id="ARBA00022989"/>
    </source>
</evidence>
<name>A0ABR0LYB5_9PEZI</name>
<dbReference type="PANTHER" id="PTHR23502:SF47">
    <property type="entry name" value="MAJOR FACILITATOR SUPERFAMILY (MFS) PROFILE DOMAIN-CONTAINING PROTEIN-RELATED"/>
    <property type="match status" value="1"/>
</dbReference>
<accession>A0ABR0LYB5</accession>
<comment type="subcellular location">
    <subcellularLocation>
        <location evidence="1">Membrane</location>
        <topology evidence="1">Multi-pass membrane protein</topology>
    </subcellularLocation>
</comment>
<dbReference type="EMBL" id="JAVRRA010008473">
    <property type="protein sequence ID" value="KAK5256579.1"/>
    <property type="molecule type" value="Genomic_DNA"/>
</dbReference>
<dbReference type="InterPro" id="IPR020846">
    <property type="entry name" value="MFS_dom"/>
</dbReference>
<feature type="transmembrane region" description="Helical" evidence="5">
    <location>
        <begin position="172"/>
        <end position="199"/>
    </location>
</feature>
<dbReference type="Proteomes" id="UP001357485">
    <property type="component" value="Unassembled WGS sequence"/>
</dbReference>